<keyword evidence="2" id="KW-1185">Reference proteome</keyword>
<comment type="caution">
    <text evidence="1">The sequence shown here is derived from an EMBL/GenBank/DDBJ whole genome shotgun (WGS) entry which is preliminary data.</text>
</comment>
<sequence length="67" mass="7288">MDEAPFRGACDERLRGAGVFFAGGRLELDLPAGLRAVVVDFRFLLIALKRIAAGRVYCADGDTYPPM</sequence>
<name>A0ABP9FQY8_9MICC</name>
<accession>A0ABP9FQY8</accession>
<dbReference type="RefSeq" id="WP_345476571.1">
    <property type="nucleotide sequence ID" value="NZ_BAABLW010000002.1"/>
</dbReference>
<reference evidence="2" key="1">
    <citation type="journal article" date="2019" name="Int. J. Syst. Evol. Microbiol.">
        <title>The Global Catalogue of Microorganisms (GCM) 10K type strain sequencing project: providing services to taxonomists for standard genome sequencing and annotation.</title>
        <authorList>
            <consortium name="The Broad Institute Genomics Platform"/>
            <consortium name="The Broad Institute Genome Sequencing Center for Infectious Disease"/>
            <person name="Wu L."/>
            <person name="Ma J."/>
        </authorList>
    </citation>
    <scope>NUCLEOTIDE SEQUENCE [LARGE SCALE GENOMIC DNA]</scope>
    <source>
        <strain evidence="2">JCM 19129</strain>
    </source>
</reference>
<proteinExistence type="predicted"/>
<dbReference type="EMBL" id="BAABLW010000002">
    <property type="protein sequence ID" value="GAA4913700.1"/>
    <property type="molecule type" value="Genomic_DNA"/>
</dbReference>
<evidence type="ECO:0000313" key="1">
    <source>
        <dbReference type="EMBL" id="GAA4913700.1"/>
    </source>
</evidence>
<protein>
    <submittedName>
        <fullName evidence="1">Uncharacterized protein</fullName>
    </submittedName>
</protein>
<evidence type="ECO:0000313" key="2">
    <source>
        <dbReference type="Proteomes" id="UP001500368"/>
    </source>
</evidence>
<dbReference type="Proteomes" id="UP001500368">
    <property type="component" value="Unassembled WGS sequence"/>
</dbReference>
<gene>
    <name evidence="1" type="ORF">GCM10025790_05660</name>
</gene>
<organism evidence="1 2">
    <name type="scientific">Nesterenkonia rhizosphaerae</name>
    <dbReference type="NCBI Taxonomy" id="1348272"/>
    <lineage>
        <taxon>Bacteria</taxon>
        <taxon>Bacillati</taxon>
        <taxon>Actinomycetota</taxon>
        <taxon>Actinomycetes</taxon>
        <taxon>Micrococcales</taxon>
        <taxon>Micrococcaceae</taxon>
        <taxon>Nesterenkonia</taxon>
    </lineage>
</organism>